<dbReference type="InterPro" id="IPR036855">
    <property type="entry name" value="Znf_CCCH_sf"/>
</dbReference>
<accession>A0A1R2D2J6</accession>
<dbReference type="GO" id="GO:0003729">
    <property type="term" value="F:mRNA binding"/>
    <property type="evidence" value="ECO:0007669"/>
    <property type="project" value="InterPro"/>
</dbReference>
<reference evidence="7 8" key="1">
    <citation type="submission" date="2016-11" db="EMBL/GenBank/DDBJ databases">
        <title>The macronuclear genome of Stentor coeruleus: a giant cell with tiny introns.</title>
        <authorList>
            <person name="Slabodnick M."/>
            <person name="Ruby J.G."/>
            <person name="Reiff S.B."/>
            <person name="Swart E.C."/>
            <person name="Gosai S."/>
            <person name="Prabakaran S."/>
            <person name="Witkowska E."/>
            <person name="Larue G.E."/>
            <person name="Fisher S."/>
            <person name="Freeman R.M."/>
            <person name="Gunawardena J."/>
            <person name="Chu W."/>
            <person name="Stover N.A."/>
            <person name="Gregory B.D."/>
            <person name="Nowacki M."/>
            <person name="Derisi J."/>
            <person name="Roy S.W."/>
            <person name="Marshall W.F."/>
            <person name="Sood P."/>
        </authorList>
    </citation>
    <scope>NUCLEOTIDE SEQUENCE [LARGE SCALE GENOMIC DNA]</scope>
    <source>
        <strain evidence="7">WM001</strain>
    </source>
</reference>
<dbReference type="SUPFAM" id="SSF90229">
    <property type="entry name" value="CCCH zinc finger"/>
    <property type="match status" value="2"/>
</dbReference>
<gene>
    <name evidence="7" type="ORF">SteCoe_1093</name>
</gene>
<comment type="caution">
    <text evidence="7">The sequence shown here is derived from an EMBL/GenBank/DDBJ whole genome shotgun (WGS) entry which is preliminary data.</text>
</comment>
<evidence type="ECO:0000256" key="4">
    <source>
        <dbReference type="ARBA" id="ARBA00022833"/>
    </source>
</evidence>
<keyword evidence="1 5" id="KW-0479">Metal-binding</keyword>
<evidence type="ECO:0000256" key="3">
    <source>
        <dbReference type="ARBA" id="ARBA00022771"/>
    </source>
</evidence>
<evidence type="ECO:0000313" key="8">
    <source>
        <dbReference type="Proteomes" id="UP000187209"/>
    </source>
</evidence>
<dbReference type="EMBL" id="MPUH01000011">
    <property type="protein sequence ID" value="OMJ95497.1"/>
    <property type="molecule type" value="Genomic_DNA"/>
</dbReference>
<dbReference type="AlphaFoldDB" id="A0A1R2D2J6"/>
<dbReference type="SMART" id="SM00356">
    <property type="entry name" value="ZnF_C3H1"/>
    <property type="match status" value="2"/>
</dbReference>
<dbReference type="Proteomes" id="UP000187209">
    <property type="component" value="Unassembled WGS sequence"/>
</dbReference>
<dbReference type="OrthoDB" id="410307at2759"/>
<dbReference type="PANTHER" id="PTHR12547:SF18">
    <property type="entry name" value="PROTEIN TIS11"/>
    <property type="match status" value="1"/>
</dbReference>
<dbReference type="Pfam" id="PF14608">
    <property type="entry name" value="zf-CCCH_2"/>
    <property type="match status" value="1"/>
</dbReference>
<dbReference type="Pfam" id="PF00642">
    <property type="entry name" value="zf-CCCH"/>
    <property type="match status" value="1"/>
</dbReference>
<keyword evidence="4 5" id="KW-0862">Zinc</keyword>
<sequence>MDYKKKSTMKYKTEICKNWEAGYCEFEDECVFAHGKEDIRGKSSYKTKKCRQFFEQGYCMFGNKCIFQHFEGLNMNINSNDNYYTFFTNTGSESNNKPIQQKPRLPVFQQIYQNNQD</sequence>
<evidence type="ECO:0000256" key="1">
    <source>
        <dbReference type="ARBA" id="ARBA00022723"/>
    </source>
</evidence>
<organism evidence="7 8">
    <name type="scientific">Stentor coeruleus</name>
    <dbReference type="NCBI Taxonomy" id="5963"/>
    <lineage>
        <taxon>Eukaryota</taxon>
        <taxon>Sar</taxon>
        <taxon>Alveolata</taxon>
        <taxon>Ciliophora</taxon>
        <taxon>Postciliodesmatophora</taxon>
        <taxon>Heterotrichea</taxon>
        <taxon>Heterotrichida</taxon>
        <taxon>Stentoridae</taxon>
        <taxon>Stentor</taxon>
    </lineage>
</organism>
<feature type="domain" description="C3H1-type" evidence="6">
    <location>
        <begin position="10"/>
        <end position="37"/>
    </location>
</feature>
<dbReference type="GO" id="GO:0008270">
    <property type="term" value="F:zinc ion binding"/>
    <property type="evidence" value="ECO:0007669"/>
    <property type="project" value="UniProtKB-KW"/>
</dbReference>
<dbReference type="PROSITE" id="PS50103">
    <property type="entry name" value="ZF_C3H1"/>
    <property type="match status" value="2"/>
</dbReference>
<evidence type="ECO:0000313" key="7">
    <source>
        <dbReference type="EMBL" id="OMJ95497.1"/>
    </source>
</evidence>
<feature type="zinc finger region" description="C3H1-type" evidence="5">
    <location>
        <begin position="10"/>
        <end position="37"/>
    </location>
</feature>
<keyword evidence="3 5" id="KW-0863">Zinc-finger</keyword>
<dbReference type="GO" id="GO:0051252">
    <property type="term" value="P:regulation of RNA metabolic process"/>
    <property type="evidence" value="ECO:0007669"/>
    <property type="project" value="UniProtKB-ARBA"/>
</dbReference>
<dbReference type="PANTHER" id="PTHR12547">
    <property type="entry name" value="CCCH ZINC FINGER/TIS11-RELATED"/>
    <property type="match status" value="1"/>
</dbReference>
<feature type="zinc finger region" description="C3H1-type" evidence="5">
    <location>
        <begin position="44"/>
        <end position="72"/>
    </location>
</feature>
<proteinExistence type="predicted"/>
<dbReference type="GO" id="GO:0010468">
    <property type="term" value="P:regulation of gene expression"/>
    <property type="evidence" value="ECO:0007669"/>
    <property type="project" value="UniProtKB-ARBA"/>
</dbReference>
<dbReference type="InterPro" id="IPR045877">
    <property type="entry name" value="ZFP36-like"/>
</dbReference>
<dbReference type="FunFam" id="4.10.1000.10:FF:000003">
    <property type="entry name" value="Zinc finger CCCH domain-containing protein"/>
    <property type="match status" value="1"/>
</dbReference>
<name>A0A1R2D2J6_9CILI</name>
<dbReference type="InterPro" id="IPR000571">
    <property type="entry name" value="Znf_CCCH"/>
</dbReference>
<keyword evidence="2" id="KW-0677">Repeat</keyword>
<dbReference type="Gene3D" id="4.10.1000.10">
    <property type="entry name" value="Zinc finger, CCCH-type"/>
    <property type="match status" value="2"/>
</dbReference>
<evidence type="ECO:0000259" key="6">
    <source>
        <dbReference type="PROSITE" id="PS50103"/>
    </source>
</evidence>
<feature type="domain" description="C3H1-type" evidence="6">
    <location>
        <begin position="44"/>
        <end position="72"/>
    </location>
</feature>
<protein>
    <recommendedName>
        <fullName evidence="6">C3H1-type domain-containing protein</fullName>
    </recommendedName>
</protein>
<evidence type="ECO:0000256" key="2">
    <source>
        <dbReference type="ARBA" id="ARBA00022737"/>
    </source>
</evidence>
<keyword evidence="8" id="KW-1185">Reference proteome</keyword>
<evidence type="ECO:0000256" key="5">
    <source>
        <dbReference type="PROSITE-ProRule" id="PRU00723"/>
    </source>
</evidence>